<sequence length="98" mass="10961">HPASLPAASHFVPCSAKLKIANPCLPSAAHDSHCSLHLWLAQAPFHVVYAMFPYANYAAQRNIKMSLRSNVSKICRSNNTRNVTNSYRACISIRPKYY</sequence>
<organism evidence="1">
    <name type="scientific">Rhipicephalus pulchellus</name>
    <name type="common">Yellow backed tick</name>
    <name type="synonym">Dermacentor pulchellus</name>
    <dbReference type="NCBI Taxonomy" id="72859"/>
    <lineage>
        <taxon>Eukaryota</taxon>
        <taxon>Metazoa</taxon>
        <taxon>Ecdysozoa</taxon>
        <taxon>Arthropoda</taxon>
        <taxon>Chelicerata</taxon>
        <taxon>Arachnida</taxon>
        <taxon>Acari</taxon>
        <taxon>Parasitiformes</taxon>
        <taxon>Ixodida</taxon>
        <taxon>Ixodoidea</taxon>
        <taxon>Ixodidae</taxon>
        <taxon>Rhipicephalinae</taxon>
        <taxon>Rhipicephalus</taxon>
        <taxon>Rhipicephalus</taxon>
    </lineage>
</organism>
<evidence type="ECO:0000313" key="1">
    <source>
        <dbReference type="EMBL" id="JAA62320.1"/>
    </source>
</evidence>
<proteinExistence type="evidence at transcript level"/>
<accession>L7ME96</accession>
<dbReference type="EMBL" id="GACK01002714">
    <property type="protein sequence ID" value="JAA62320.1"/>
    <property type="molecule type" value="mRNA"/>
</dbReference>
<feature type="non-terminal residue" evidence="1">
    <location>
        <position position="1"/>
    </location>
</feature>
<protein>
    <submittedName>
        <fullName evidence="1">Uncharacterized protein</fullName>
    </submittedName>
</protein>
<dbReference type="AlphaFoldDB" id="L7ME96"/>
<name>L7ME96_RHIPC</name>
<reference evidence="1" key="2">
    <citation type="journal article" date="2015" name="J. Proteomics">
        <title>Sexual differences in the sialomes of the zebra tick, Rhipicephalus pulchellus.</title>
        <authorList>
            <person name="Tan A.W."/>
            <person name="Francischetti I.M."/>
            <person name="Slovak M."/>
            <person name="Kini R.M."/>
            <person name="Ribeiro J.M."/>
        </authorList>
    </citation>
    <scope>NUCLEOTIDE SEQUENCE</scope>
    <source>
        <tissue evidence="1">Salivary gland</tissue>
    </source>
</reference>
<reference evidence="1" key="1">
    <citation type="submission" date="2012-11" db="EMBL/GenBank/DDBJ databases">
        <authorList>
            <person name="Lucero-Rivera Y.E."/>
            <person name="Tovar-Ramirez D."/>
        </authorList>
    </citation>
    <scope>NUCLEOTIDE SEQUENCE</scope>
    <source>
        <tissue evidence="1">Salivary gland</tissue>
    </source>
</reference>